<organism evidence="2 3">
    <name type="scientific">Candidatus Ichthyocystis hellenicum</name>
    <dbReference type="NCBI Taxonomy" id="1561003"/>
    <lineage>
        <taxon>Bacteria</taxon>
        <taxon>Pseudomonadati</taxon>
        <taxon>Pseudomonadota</taxon>
        <taxon>Betaproteobacteria</taxon>
        <taxon>Burkholderiales</taxon>
        <taxon>Candidatus Ichthyocystis</taxon>
    </lineage>
</organism>
<evidence type="ECO:0000313" key="3">
    <source>
        <dbReference type="Proteomes" id="UP000198651"/>
    </source>
</evidence>
<sequence length="303" mass="32909">MIIPIRSSFNISSYSRSFIADNCLLLSSVLQTITLMDSIRGVCRSLKKCPSFICNSAVLLAFFSSFIAVTDAQIFAEGSVESKFALEVCILIALKSAIDKAKIDYPALTENVSVINIESELKSVIGDPFIVVGKHIAEDDLLTIGNRVSYLTGDADDALESLGLGIMSNINYPSISHNGGVAHFSNCEDLNNFIAYSAPTFAAIPTTSPADGTVVPVGVAVKSSTKIIIFICAVSLLIFILIFFSISSRLKKCIFARYTCFGSNGKDIERRRNLESLDNAGENHNNGEEVMKSYIEIEELDLE</sequence>
<keyword evidence="1" id="KW-0812">Transmembrane</keyword>
<feature type="transmembrane region" description="Helical" evidence="1">
    <location>
        <begin position="227"/>
        <end position="247"/>
    </location>
</feature>
<dbReference type="EMBL" id="LN906597">
    <property type="protein sequence ID" value="CUT18222.1"/>
    <property type="molecule type" value="Genomic_DNA"/>
</dbReference>
<keyword evidence="3" id="KW-1185">Reference proteome</keyword>
<evidence type="ECO:0000256" key="1">
    <source>
        <dbReference type="SAM" id="Phobius"/>
    </source>
</evidence>
<keyword evidence="1" id="KW-0472">Membrane</keyword>
<dbReference type="OrthoDB" id="9881587at2"/>
<dbReference type="AlphaFoldDB" id="A0A0S4M3G0"/>
<evidence type="ECO:0000313" key="2">
    <source>
        <dbReference type="EMBL" id="CUT18222.1"/>
    </source>
</evidence>
<gene>
    <name evidence="2" type="ORF">Ark11_1423</name>
</gene>
<keyword evidence="1" id="KW-1133">Transmembrane helix</keyword>
<accession>A0A0S4M3G0</accession>
<dbReference type="RefSeq" id="WP_092343369.1">
    <property type="nucleotide sequence ID" value="NZ_FLSL01000097.1"/>
</dbReference>
<name>A0A0S4M3G0_9BURK</name>
<protein>
    <submittedName>
        <fullName evidence="2">Putative membrane protein</fullName>
    </submittedName>
</protein>
<dbReference type="Proteomes" id="UP000198651">
    <property type="component" value="Chromosome I"/>
</dbReference>
<proteinExistence type="predicted"/>
<reference evidence="3" key="1">
    <citation type="submission" date="2015-11" db="EMBL/GenBank/DDBJ databases">
        <authorList>
            <person name="Seth-Smith H.M.B."/>
        </authorList>
    </citation>
    <scope>NUCLEOTIDE SEQUENCE [LARGE SCALE GENOMIC DNA]</scope>
    <source>
        <strain evidence="3">2013Ark11</strain>
    </source>
</reference>